<reference evidence="1 2" key="1">
    <citation type="journal article" date="2019" name="Commun. Biol.">
        <title>The bagworm genome reveals a unique fibroin gene that provides high tensile strength.</title>
        <authorList>
            <person name="Kono N."/>
            <person name="Nakamura H."/>
            <person name="Ohtoshi R."/>
            <person name="Tomita M."/>
            <person name="Numata K."/>
            <person name="Arakawa K."/>
        </authorList>
    </citation>
    <scope>NUCLEOTIDE SEQUENCE [LARGE SCALE GENOMIC DNA]</scope>
</reference>
<evidence type="ECO:0000313" key="1">
    <source>
        <dbReference type="EMBL" id="GBP31764.1"/>
    </source>
</evidence>
<dbReference type="Proteomes" id="UP000299102">
    <property type="component" value="Unassembled WGS sequence"/>
</dbReference>
<dbReference type="EMBL" id="BGZK01000250">
    <property type="protein sequence ID" value="GBP31764.1"/>
    <property type="molecule type" value="Genomic_DNA"/>
</dbReference>
<sequence>MSPNVTVRFSSLSVLDKWATLSQSIKSPESCSSASRRSNNIFVRATAARAAILSLIAQILVEPITRRASSVAPCSHFCSNRQCSTDVQGLRFRIFAARGAKCCIGCAGCIQSVDSVGSRIRMQVTNFLVDPLLPRRTSAQVFIRTVVHVCVDDVPVSDDRLVGALIDVSFSCSAVFILRALVRLLSIFKFNSSIFNP</sequence>
<keyword evidence="2" id="KW-1185">Reference proteome</keyword>
<organism evidence="1 2">
    <name type="scientific">Eumeta variegata</name>
    <name type="common">Bagworm moth</name>
    <name type="synonym">Eumeta japonica</name>
    <dbReference type="NCBI Taxonomy" id="151549"/>
    <lineage>
        <taxon>Eukaryota</taxon>
        <taxon>Metazoa</taxon>
        <taxon>Ecdysozoa</taxon>
        <taxon>Arthropoda</taxon>
        <taxon>Hexapoda</taxon>
        <taxon>Insecta</taxon>
        <taxon>Pterygota</taxon>
        <taxon>Neoptera</taxon>
        <taxon>Endopterygota</taxon>
        <taxon>Lepidoptera</taxon>
        <taxon>Glossata</taxon>
        <taxon>Ditrysia</taxon>
        <taxon>Tineoidea</taxon>
        <taxon>Psychidae</taxon>
        <taxon>Oiketicinae</taxon>
        <taxon>Eumeta</taxon>
    </lineage>
</organism>
<proteinExistence type="predicted"/>
<evidence type="ECO:0000313" key="2">
    <source>
        <dbReference type="Proteomes" id="UP000299102"/>
    </source>
</evidence>
<dbReference type="AlphaFoldDB" id="A0A4C1V129"/>
<comment type="caution">
    <text evidence="1">The sequence shown here is derived from an EMBL/GenBank/DDBJ whole genome shotgun (WGS) entry which is preliminary data.</text>
</comment>
<gene>
    <name evidence="1" type="ORF">EVAR_5003_1</name>
</gene>
<protein>
    <submittedName>
        <fullName evidence="1">Uncharacterized protein</fullName>
    </submittedName>
</protein>
<name>A0A4C1V129_EUMVA</name>
<accession>A0A4C1V129</accession>